<comment type="catalytic activity">
    <reaction evidence="1">
        <text>a 1,2-diacyl-sn-glycero-3-phospho-(1'-sn-glycero-3'-phosphate) + H2O = a 1,2-diacyl-sn-glycero-3-phospho-(1'-sn-glycerol) + phosphate</text>
        <dbReference type="Rhea" id="RHEA:33751"/>
        <dbReference type="ChEBI" id="CHEBI:15377"/>
        <dbReference type="ChEBI" id="CHEBI:43474"/>
        <dbReference type="ChEBI" id="CHEBI:60110"/>
        <dbReference type="ChEBI" id="CHEBI:64716"/>
        <dbReference type="EC" id="3.1.3.27"/>
    </reaction>
</comment>
<dbReference type="UniPathway" id="UPA00084">
    <property type="reaction ID" value="UER00504"/>
</dbReference>
<dbReference type="PIRSF" id="PIRSF006162">
    <property type="entry name" value="PgpA"/>
    <property type="match status" value="1"/>
</dbReference>
<keyword evidence="1" id="KW-0460">Magnesium</keyword>
<keyword evidence="1" id="KW-1208">Phospholipid metabolism</keyword>
<keyword evidence="1" id="KW-0479">Metal-binding</keyword>
<dbReference type="AlphaFoldDB" id="A0A8D4IXB0"/>
<gene>
    <name evidence="2" type="ORF">CEP48_03670</name>
</gene>
<sequence>MADQQYQLALERIKLSNPIHFLAVGFGSGLIKVAPGTWGSLVGLVTGVILLKLFSIPFFLLFILFSFALGCYLCQKTSDDMQVHDHGAIVWDEIVAVWLVLTTIPTINLVWVSFAFLLFRFFDIIKPKPIRYFDHKLDNGFGIMFDDLLAAIYTILGLLLLQWLF</sequence>
<keyword evidence="1" id="KW-0812">Transmembrane</keyword>
<dbReference type="PANTHER" id="PTHR36305">
    <property type="entry name" value="PHOSPHATIDYLGLYCEROPHOSPHATASE A"/>
    <property type="match status" value="1"/>
</dbReference>
<comment type="subcellular location">
    <subcellularLocation>
        <location evidence="1">Cell inner membrane</location>
        <topology evidence="1">Multi-pass membrane protein</topology>
    </subcellularLocation>
</comment>
<accession>A0A8D4IXB0</accession>
<dbReference type="Pfam" id="PF04608">
    <property type="entry name" value="PgpA"/>
    <property type="match status" value="1"/>
</dbReference>
<evidence type="ECO:0000313" key="2">
    <source>
        <dbReference type="EMBL" id="QDJ14570.1"/>
    </source>
</evidence>
<keyword evidence="1" id="KW-0595">Phospholipid degradation</keyword>
<comment type="function">
    <text evidence="1">Lipid phosphatase which dephosphorylates phosphatidylglycerophosphate (PGP) to phosphatidylglycerol (PG).</text>
</comment>
<dbReference type="RefSeq" id="WP_261920898.1">
    <property type="nucleotide sequence ID" value="NZ_CP022011.1"/>
</dbReference>
<dbReference type="Proteomes" id="UP000955338">
    <property type="component" value="Chromosome"/>
</dbReference>
<keyword evidence="1" id="KW-0997">Cell inner membrane</keyword>
<name>A0A8D4IXB0_9PAST</name>
<dbReference type="EC" id="3.1.3.27" evidence="1"/>
<evidence type="ECO:0000256" key="1">
    <source>
        <dbReference type="PIRNR" id="PIRNR006162"/>
    </source>
</evidence>
<dbReference type="CDD" id="cd06971">
    <property type="entry name" value="PgpA"/>
    <property type="match status" value="1"/>
</dbReference>
<keyword evidence="1" id="KW-0472">Membrane</keyword>
<dbReference type="InterPro" id="IPR036681">
    <property type="entry name" value="PgpA-like_sf"/>
</dbReference>
<dbReference type="GO" id="GO:0005886">
    <property type="term" value="C:plasma membrane"/>
    <property type="evidence" value="ECO:0007669"/>
    <property type="project" value="UniProtKB-SubCell"/>
</dbReference>
<comment type="pathway">
    <text evidence="1">Phospholipid metabolism; phosphatidylglycerol biosynthesis; phosphatidylglycerol from CDP-diacylglycerol: step 2/2.</text>
</comment>
<reference evidence="2" key="1">
    <citation type="submission" date="2017-06" db="EMBL/GenBank/DDBJ databases">
        <title>Genome sequencing of pathogenic and non-pathogenic strains within Bisgaard taxon 40.</title>
        <authorList>
            <person name="Ladner J.T."/>
            <person name="Lovett S.P."/>
            <person name="Koroleva G."/>
            <person name="Lorch J.M."/>
        </authorList>
    </citation>
    <scope>NUCLEOTIDE SEQUENCE</scope>
    <source>
        <strain evidence="2">27576-1-I1</strain>
    </source>
</reference>
<dbReference type="SUPFAM" id="SSF101307">
    <property type="entry name" value="YutG-like"/>
    <property type="match status" value="1"/>
</dbReference>
<organism evidence="2 3">
    <name type="scientific">Mergibacter septicus</name>
    <dbReference type="NCBI Taxonomy" id="221402"/>
    <lineage>
        <taxon>Bacteria</taxon>
        <taxon>Pseudomonadati</taxon>
        <taxon>Pseudomonadota</taxon>
        <taxon>Gammaproteobacteria</taxon>
        <taxon>Pasteurellales</taxon>
        <taxon>Pasteurellaceae</taxon>
        <taxon>Mergibacter</taxon>
    </lineage>
</organism>
<dbReference type="PANTHER" id="PTHR36305:SF1">
    <property type="entry name" value="PHOSPHATIDYLGLYCEROPHOSPHATASE A"/>
    <property type="match status" value="1"/>
</dbReference>
<keyword evidence="1" id="KW-1003">Cell membrane</keyword>
<dbReference type="GO" id="GO:0046872">
    <property type="term" value="F:metal ion binding"/>
    <property type="evidence" value="ECO:0007669"/>
    <property type="project" value="UniProtKB-KW"/>
</dbReference>
<keyword evidence="3" id="KW-1185">Reference proteome</keyword>
<keyword evidence="1" id="KW-0442">Lipid degradation</keyword>
<protein>
    <recommendedName>
        <fullName evidence="1">Phosphatidylglycerophosphatase A</fullName>
        <ecNumber evidence="1">3.1.3.27</ecNumber>
    </recommendedName>
    <alternativeName>
        <fullName evidence="1">Phosphatidylglycerolphosphate phosphatase A</fullName>
    </alternativeName>
</protein>
<dbReference type="InterPro" id="IPR026037">
    <property type="entry name" value="PgpA"/>
</dbReference>
<keyword evidence="1" id="KW-0378">Hydrolase</keyword>
<comment type="cofactor">
    <cofactor evidence="1">
        <name>Mg(2+)</name>
        <dbReference type="ChEBI" id="CHEBI:18420"/>
    </cofactor>
</comment>
<proteinExistence type="predicted"/>
<dbReference type="GO" id="GO:0008962">
    <property type="term" value="F:phosphatidylglycerophosphatase activity"/>
    <property type="evidence" value="ECO:0007669"/>
    <property type="project" value="UniProtKB-EC"/>
</dbReference>
<evidence type="ECO:0000313" key="3">
    <source>
        <dbReference type="Proteomes" id="UP000955338"/>
    </source>
</evidence>
<keyword evidence="1" id="KW-0443">Lipid metabolism</keyword>
<dbReference type="InterPro" id="IPR007686">
    <property type="entry name" value="YutG/PgpA"/>
</dbReference>
<dbReference type="GO" id="GO:0006655">
    <property type="term" value="P:phosphatidylglycerol biosynthetic process"/>
    <property type="evidence" value="ECO:0007669"/>
    <property type="project" value="UniProtKB-UniPathway"/>
</dbReference>
<dbReference type="EMBL" id="CP022011">
    <property type="protein sequence ID" value="QDJ14570.1"/>
    <property type="molecule type" value="Genomic_DNA"/>
</dbReference>
<dbReference type="GO" id="GO:0009395">
    <property type="term" value="P:phospholipid catabolic process"/>
    <property type="evidence" value="ECO:0007669"/>
    <property type="project" value="UniProtKB-KW"/>
</dbReference>